<keyword evidence="1" id="KW-1133">Transmembrane helix</keyword>
<evidence type="ECO:0000313" key="3">
    <source>
        <dbReference type="Proteomes" id="UP000241071"/>
    </source>
</evidence>
<protein>
    <submittedName>
        <fullName evidence="2">Uncharacterized protein</fullName>
    </submittedName>
</protein>
<sequence length="72" mass="8594">MNRNYMLIFNKSKILTSRYIYTHNNRNMNIIINKKEENHYVEKLQESLFGFMDGFTNGCIFGSVSILYFINT</sequence>
<reference evidence="2 3" key="1">
    <citation type="submission" date="2012-10" db="EMBL/GenBank/DDBJ databases">
        <title>Complete genome sequence of Moumouvirus goulette.</title>
        <authorList>
            <person name="Fournous G."/>
            <person name="Bougalmi M."/>
            <person name="Colson P."/>
        </authorList>
    </citation>
    <scope>NUCLEOTIDE SEQUENCE [LARGE SCALE GENOMIC DNA]</scope>
</reference>
<dbReference type="EMBL" id="KC008572">
    <property type="protein sequence ID" value="AGF85687.1"/>
    <property type="molecule type" value="Genomic_DNA"/>
</dbReference>
<evidence type="ECO:0000313" key="2">
    <source>
        <dbReference type="EMBL" id="AGF85687.1"/>
    </source>
</evidence>
<keyword evidence="3" id="KW-1185">Reference proteome</keyword>
<keyword evidence="1" id="KW-0472">Membrane</keyword>
<gene>
    <name evidence="2" type="ORF">glt_00884</name>
</gene>
<name>M1PY28_9VIRU</name>
<feature type="transmembrane region" description="Helical" evidence="1">
    <location>
        <begin position="48"/>
        <end position="70"/>
    </location>
</feature>
<keyword evidence="1" id="KW-0812">Transmembrane</keyword>
<dbReference type="Proteomes" id="UP000241071">
    <property type="component" value="Segment"/>
</dbReference>
<proteinExistence type="predicted"/>
<evidence type="ECO:0000256" key="1">
    <source>
        <dbReference type="SAM" id="Phobius"/>
    </source>
</evidence>
<organism evidence="2 3">
    <name type="scientific">Moumouvirus goulette</name>
    <dbReference type="NCBI Taxonomy" id="1247379"/>
    <lineage>
        <taxon>Viruses</taxon>
        <taxon>Varidnaviria</taxon>
        <taxon>Bamfordvirae</taxon>
        <taxon>Nucleocytoviricota</taxon>
        <taxon>Megaviricetes</taxon>
        <taxon>Imitervirales</taxon>
        <taxon>Mimiviridae</taxon>
        <taxon>Megamimivirinae</taxon>
        <taxon>Moumouvirus</taxon>
        <taxon>Moumouvirus goulettemassiliense</taxon>
    </lineage>
</organism>
<accession>M1PY28</accession>